<dbReference type="AlphaFoldDB" id="A0AAW6SSR8"/>
<accession>A0AAW6SSR8</accession>
<gene>
    <name evidence="2" type="ORF">P5X88_02920</name>
</gene>
<organism evidence="2 3">
    <name type="scientific">Heyndrickxia oleronia</name>
    <dbReference type="NCBI Taxonomy" id="38875"/>
    <lineage>
        <taxon>Bacteria</taxon>
        <taxon>Bacillati</taxon>
        <taxon>Bacillota</taxon>
        <taxon>Bacilli</taxon>
        <taxon>Bacillales</taxon>
        <taxon>Bacillaceae</taxon>
        <taxon>Heyndrickxia</taxon>
    </lineage>
</organism>
<sequence length="67" mass="7633">MISYKPLFDTLEKKSMFISDLRNNPLHPTTIAKIYKNEPVSLSKIDGICQKLEVSISEVVEILPDIK</sequence>
<evidence type="ECO:0000313" key="3">
    <source>
        <dbReference type="Proteomes" id="UP001159179"/>
    </source>
</evidence>
<dbReference type="Proteomes" id="UP001159179">
    <property type="component" value="Unassembled WGS sequence"/>
</dbReference>
<proteinExistence type="predicted"/>
<evidence type="ECO:0000313" key="2">
    <source>
        <dbReference type="EMBL" id="MDH5159871.1"/>
    </source>
</evidence>
<comment type="caution">
    <text evidence="2">The sequence shown here is derived from an EMBL/GenBank/DDBJ whole genome shotgun (WGS) entry which is preliminary data.</text>
</comment>
<dbReference type="EMBL" id="JAROYP010000001">
    <property type="protein sequence ID" value="MDH5159871.1"/>
    <property type="molecule type" value="Genomic_DNA"/>
</dbReference>
<dbReference type="RefSeq" id="WP_280615710.1">
    <property type="nucleotide sequence ID" value="NZ_JAROYP010000001.1"/>
</dbReference>
<reference evidence="2" key="1">
    <citation type="submission" date="2023-03" db="EMBL/GenBank/DDBJ databases">
        <title>Bacterial isolates from washroom surfaces on a university campus.</title>
        <authorList>
            <person name="Holman D.B."/>
            <person name="Gzyl K.E."/>
            <person name="Taheri A.E."/>
        </authorList>
    </citation>
    <scope>NUCLEOTIDE SEQUENCE</scope>
    <source>
        <strain evidence="2">RD03</strain>
    </source>
</reference>
<dbReference type="InterPro" id="IPR001387">
    <property type="entry name" value="Cro/C1-type_HTH"/>
</dbReference>
<protein>
    <submittedName>
        <fullName evidence="2">Helix-turn-helix transcriptional regulator</fullName>
    </submittedName>
</protein>
<name>A0AAW6SSR8_9BACI</name>
<feature type="domain" description="HTH cro/C1-type" evidence="1">
    <location>
        <begin position="26"/>
        <end position="65"/>
    </location>
</feature>
<dbReference type="Pfam" id="PF13443">
    <property type="entry name" value="HTH_26"/>
    <property type="match status" value="1"/>
</dbReference>
<evidence type="ECO:0000259" key="1">
    <source>
        <dbReference type="Pfam" id="PF13443"/>
    </source>
</evidence>